<dbReference type="STRING" id="228410.NE0891"/>
<gene>
    <name evidence="3" type="ordered locus">NE0891</name>
</gene>
<dbReference type="eggNOG" id="ENOG5031602">
    <property type="taxonomic scope" value="Bacteria"/>
</dbReference>
<reference evidence="3 4" key="1">
    <citation type="journal article" date="2003" name="J. Bacteriol.">
        <title>Complete genome sequence of the ammonia-oxidizing bacterium and obligate chemolithoautotroph Nitrosomonas europaea.</title>
        <authorList>
            <person name="Chain P."/>
            <person name="Lamerdin J."/>
            <person name="Larimer F."/>
            <person name="Regala W."/>
            <person name="Land M."/>
            <person name="Hauser L."/>
            <person name="Hooper A."/>
            <person name="Klotz M."/>
            <person name="Norton J."/>
            <person name="Sayavedra-Soto L."/>
            <person name="Arciero D."/>
            <person name="Hommes N."/>
            <person name="Whittaker M."/>
            <person name="Arp D."/>
        </authorList>
    </citation>
    <scope>NUCLEOTIDE SEQUENCE [LARGE SCALE GENOMIC DNA]</scope>
    <source>
        <strain evidence="4">ATCC 19718 / CIP 103999 / KCTC 2705 / NBRC 14298</strain>
    </source>
</reference>
<keyword evidence="2" id="KW-0812">Transmembrane</keyword>
<protein>
    <recommendedName>
        <fullName evidence="5">TspB protein</fullName>
    </recommendedName>
</protein>
<name>Q82W08_NITEU</name>
<dbReference type="EMBL" id="AL954747">
    <property type="protein sequence ID" value="CAD84802.1"/>
    <property type="molecule type" value="Genomic_DNA"/>
</dbReference>
<dbReference type="RefSeq" id="WP_011111502.1">
    <property type="nucleotide sequence ID" value="NC_004757.1"/>
</dbReference>
<dbReference type="GeneID" id="87104082"/>
<proteinExistence type="predicted"/>
<evidence type="ECO:0008006" key="5">
    <source>
        <dbReference type="Google" id="ProtNLM"/>
    </source>
</evidence>
<feature type="compositionally biased region" description="Low complexity" evidence="1">
    <location>
        <begin position="333"/>
        <end position="346"/>
    </location>
</feature>
<dbReference type="KEGG" id="neu:NE0891"/>
<dbReference type="AlphaFoldDB" id="Q82W08"/>
<evidence type="ECO:0000256" key="1">
    <source>
        <dbReference type="SAM" id="MobiDB-lite"/>
    </source>
</evidence>
<feature type="transmembrane region" description="Helical" evidence="2">
    <location>
        <begin position="417"/>
        <end position="436"/>
    </location>
</feature>
<dbReference type="OrthoDB" id="8548335at2"/>
<evidence type="ECO:0000256" key="2">
    <source>
        <dbReference type="SAM" id="Phobius"/>
    </source>
</evidence>
<sequence length="441" mass="47629">MDTVRKLIVCAILGVFYVPVVSAYEFHDPYPNVKVIDGEVHIQRPGGGTSLAYPNAGISKDIPVNTSKGQFLVPVEKTFPVEPSKVGKAATRFLKTLPAIGTAIALYDTVCDLTDICRNSQSGEIEYAPDMPAGYPVTTETGYWRHPFYVSLTHVTADLLCKSFDYRAAVHFAPNNLTFLRVEVSGGTSYCIYSDKTNNPPTETAPPNYSIVKVNSGNCFTGYTKVGNECVHNNAPVPVTETHWTDAETKLNAQPQQTAEALYNSDAPVPVLASTQSAPVIQQIAQTSTQTKDAQGNITGTQVATTSVKVEDTSTTNNVTYNVTEVTTITTYNENNEITNTQTSTSDNSPPKTGTDETTVSFDDVPPAQLEEEQPEFNLQTPESWGEGTCPPDEILTVQGVTFPVSWQPACDTAVQLRPIFVLFASVAAMFIVAGISRAGT</sequence>
<accession>Q82W08</accession>
<organism evidence="3 4">
    <name type="scientific">Nitrosomonas europaea (strain ATCC 19718 / CIP 103999 / KCTC 2705 / NBRC 14298)</name>
    <dbReference type="NCBI Taxonomy" id="228410"/>
    <lineage>
        <taxon>Bacteria</taxon>
        <taxon>Pseudomonadati</taxon>
        <taxon>Pseudomonadota</taxon>
        <taxon>Betaproteobacteria</taxon>
        <taxon>Nitrosomonadales</taxon>
        <taxon>Nitrosomonadaceae</taxon>
        <taxon>Nitrosomonas</taxon>
    </lineage>
</organism>
<evidence type="ECO:0000313" key="4">
    <source>
        <dbReference type="Proteomes" id="UP000001416"/>
    </source>
</evidence>
<dbReference type="Proteomes" id="UP000001416">
    <property type="component" value="Chromosome"/>
</dbReference>
<evidence type="ECO:0000313" key="3">
    <source>
        <dbReference type="EMBL" id="CAD84802.1"/>
    </source>
</evidence>
<dbReference type="HOGENOM" id="CLU_623789_0_0_4"/>
<keyword evidence="4" id="KW-1185">Reference proteome</keyword>
<keyword evidence="2" id="KW-1133">Transmembrane helix</keyword>
<dbReference type="NCBIfam" id="NF041109">
    <property type="entry name" value="VF_TspB_C_term"/>
    <property type="match status" value="1"/>
</dbReference>
<feature type="region of interest" description="Disordered" evidence="1">
    <location>
        <begin position="333"/>
        <end position="359"/>
    </location>
</feature>
<feature type="compositionally biased region" description="Polar residues" evidence="1">
    <location>
        <begin position="347"/>
        <end position="359"/>
    </location>
</feature>
<keyword evidence="2" id="KW-0472">Membrane</keyword>